<evidence type="ECO:0000313" key="1">
    <source>
        <dbReference type="EMBL" id="KIH52269.1"/>
    </source>
</evidence>
<accession>A0A0C2G020</accession>
<organism evidence="1 2">
    <name type="scientific">Ancylostoma duodenale</name>
    <dbReference type="NCBI Taxonomy" id="51022"/>
    <lineage>
        <taxon>Eukaryota</taxon>
        <taxon>Metazoa</taxon>
        <taxon>Ecdysozoa</taxon>
        <taxon>Nematoda</taxon>
        <taxon>Chromadorea</taxon>
        <taxon>Rhabditida</taxon>
        <taxon>Rhabditina</taxon>
        <taxon>Rhabditomorpha</taxon>
        <taxon>Strongyloidea</taxon>
        <taxon>Ancylostomatidae</taxon>
        <taxon>Ancylostomatinae</taxon>
        <taxon>Ancylostoma</taxon>
    </lineage>
</organism>
<dbReference type="GO" id="GO:0008375">
    <property type="term" value="F:acetylglucosaminyltransferase activity"/>
    <property type="evidence" value="ECO:0007669"/>
    <property type="project" value="TreeGrafter"/>
</dbReference>
<sequence>MPGGFNATEFLARKFGEKFSTWWFRVLMRPWTPQPNFPKEIILNAGVEMDSYAVARYQQWVMYPNSTCRGRYYLLSCIFGVDDLPTLVKRHELIAHKLYLDFQPAAFLCLVKVCSYFCFVTIDEQLLFTGNTTTKSPSSAIHCCRLR</sequence>
<dbReference type="EMBL" id="KN744092">
    <property type="protein sequence ID" value="KIH52269.1"/>
    <property type="molecule type" value="Genomic_DNA"/>
</dbReference>
<protein>
    <submittedName>
        <fullName evidence="1">Uncharacterized protein</fullName>
    </submittedName>
</protein>
<keyword evidence="2" id="KW-1185">Reference proteome</keyword>
<proteinExistence type="predicted"/>
<dbReference type="PANTHER" id="PTHR19297:SF185">
    <property type="entry name" value="BETA-1,3-GALACTOSYL-O-GLYCOSYL-GLYCOPROTEIN BETA-1,6-N-ACETYLGLUCOSAMINYLTRANSFERASE 3"/>
    <property type="match status" value="1"/>
</dbReference>
<dbReference type="PANTHER" id="PTHR19297">
    <property type="entry name" value="GLYCOSYLTRANSFERASE 14 FAMILY MEMBER"/>
    <property type="match status" value="1"/>
</dbReference>
<dbReference type="AlphaFoldDB" id="A0A0C2G020"/>
<dbReference type="Proteomes" id="UP000054047">
    <property type="component" value="Unassembled WGS sequence"/>
</dbReference>
<gene>
    <name evidence="1" type="ORF">ANCDUO_17631</name>
</gene>
<evidence type="ECO:0000313" key="2">
    <source>
        <dbReference type="Proteomes" id="UP000054047"/>
    </source>
</evidence>
<reference evidence="1 2" key="1">
    <citation type="submission" date="2013-12" db="EMBL/GenBank/DDBJ databases">
        <title>Draft genome of the parsitic nematode Ancylostoma duodenale.</title>
        <authorList>
            <person name="Mitreva M."/>
        </authorList>
    </citation>
    <scope>NUCLEOTIDE SEQUENCE [LARGE SCALE GENOMIC DNA]</scope>
    <source>
        <strain evidence="1 2">Zhejiang</strain>
    </source>
</reference>
<name>A0A0C2G020_9BILA</name>
<dbReference type="OrthoDB" id="2019572at2759"/>